<comment type="caution">
    <text evidence="3">The sequence shown here is derived from an EMBL/GenBank/DDBJ whole genome shotgun (WGS) entry which is preliminary data.</text>
</comment>
<name>A0A9Q3ZBU1_9ACTN</name>
<keyword evidence="4" id="KW-1185">Reference proteome</keyword>
<gene>
    <name evidence="3" type="ORF">LJ657_45500</name>
</gene>
<dbReference type="RefSeq" id="WP_232655602.1">
    <property type="nucleotide sequence ID" value="NZ_JAJSBI010000044.1"/>
</dbReference>
<sequence length="55" mass="5753">MPAVGDFDGDGRADLALPSYRGETRDSAAVRPGVREGLVGAEPTVTFSRSVFLAD</sequence>
<dbReference type="InterPro" id="IPR013517">
    <property type="entry name" value="FG-GAP"/>
</dbReference>
<proteinExistence type="predicted"/>
<reference evidence="3" key="1">
    <citation type="submission" date="2021-12" db="EMBL/GenBank/DDBJ databases">
        <authorList>
            <person name="Lee J.-H."/>
            <person name="Kim S.-B."/>
        </authorList>
    </citation>
    <scope>NUCLEOTIDE SEQUENCE</scope>
    <source>
        <strain evidence="3">NR30</strain>
    </source>
</reference>
<feature type="region of interest" description="Disordered" evidence="2">
    <location>
        <begin position="1"/>
        <end position="28"/>
    </location>
</feature>
<evidence type="ECO:0000313" key="4">
    <source>
        <dbReference type="Proteomes" id="UP001108029"/>
    </source>
</evidence>
<evidence type="ECO:0000313" key="3">
    <source>
        <dbReference type="EMBL" id="MCD9880679.1"/>
    </source>
</evidence>
<accession>A0A9Q3ZBU1</accession>
<dbReference type="InterPro" id="IPR028994">
    <property type="entry name" value="Integrin_alpha_N"/>
</dbReference>
<dbReference type="EMBL" id="JAJSBI010000044">
    <property type="protein sequence ID" value="MCD9880679.1"/>
    <property type="molecule type" value="Genomic_DNA"/>
</dbReference>
<dbReference type="Proteomes" id="UP001108029">
    <property type="component" value="Unassembled WGS sequence"/>
</dbReference>
<organism evidence="3 4">
    <name type="scientific">Streptomyces guryensis</name>
    <dbReference type="NCBI Taxonomy" id="2886947"/>
    <lineage>
        <taxon>Bacteria</taxon>
        <taxon>Bacillati</taxon>
        <taxon>Actinomycetota</taxon>
        <taxon>Actinomycetes</taxon>
        <taxon>Kitasatosporales</taxon>
        <taxon>Streptomycetaceae</taxon>
        <taxon>Streptomyces</taxon>
    </lineage>
</organism>
<dbReference type="Pfam" id="PF01839">
    <property type="entry name" value="FG-GAP"/>
    <property type="match status" value="1"/>
</dbReference>
<dbReference type="AlphaFoldDB" id="A0A9Q3ZBU1"/>
<protein>
    <recommendedName>
        <fullName evidence="5">FG-GAP repeat-containing protein</fullName>
    </recommendedName>
</protein>
<keyword evidence="1" id="KW-0732">Signal</keyword>
<evidence type="ECO:0000256" key="1">
    <source>
        <dbReference type="ARBA" id="ARBA00022729"/>
    </source>
</evidence>
<evidence type="ECO:0000256" key="2">
    <source>
        <dbReference type="SAM" id="MobiDB-lite"/>
    </source>
</evidence>
<dbReference type="SUPFAM" id="SSF69318">
    <property type="entry name" value="Integrin alpha N-terminal domain"/>
    <property type="match status" value="1"/>
</dbReference>
<evidence type="ECO:0008006" key="5">
    <source>
        <dbReference type="Google" id="ProtNLM"/>
    </source>
</evidence>